<keyword evidence="1" id="KW-0812">Transmembrane</keyword>
<feature type="transmembrane region" description="Helical" evidence="1">
    <location>
        <begin position="53"/>
        <end position="71"/>
    </location>
</feature>
<dbReference type="EMBL" id="JAUE01000058">
    <property type="protein sequence ID" value="KIS16766.1"/>
    <property type="molecule type" value="Genomic_DNA"/>
</dbReference>
<dbReference type="AlphaFoldDB" id="A0AAW3GKD4"/>
<keyword evidence="1" id="KW-0472">Membrane</keyword>
<evidence type="ECO:0000313" key="3">
    <source>
        <dbReference type="Proteomes" id="UP000032278"/>
    </source>
</evidence>
<evidence type="ECO:0000256" key="1">
    <source>
        <dbReference type="SAM" id="Phobius"/>
    </source>
</evidence>
<protein>
    <submittedName>
        <fullName evidence="2">Uncharacterized protein</fullName>
    </submittedName>
</protein>
<keyword evidence="1" id="KW-1133">Transmembrane helix</keyword>
<sequence>MTSDNWAYSNAFLEAPIRLGSSASVTDFWGNVKSRDSQNDGWACAGAKKAVELALSGIMLWLVSGLVFYYTF</sequence>
<proteinExistence type="predicted"/>
<name>A0AAW3GKD4_STRSZ</name>
<reference evidence="2 3" key="1">
    <citation type="submission" date="2013-11" db="EMBL/GenBank/DDBJ databases">
        <authorList>
            <person name="da Piedade I."/>
            <person name="Tang M.H.E."/>
            <person name="Bojesen A.M."/>
        </authorList>
    </citation>
    <scope>NUCLEOTIDE SEQUENCE [LARGE SCALE GENOMIC DNA]</scope>
    <source>
        <strain evidence="2 3">Sz4is</strain>
    </source>
</reference>
<gene>
    <name evidence="2" type="ORF">AT55_00873</name>
</gene>
<organism evidence="2 3">
    <name type="scientific">Streptococcus equi subsp. zooepidemicus Sz4is</name>
    <dbReference type="NCBI Taxonomy" id="1381082"/>
    <lineage>
        <taxon>Bacteria</taxon>
        <taxon>Bacillati</taxon>
        <taxon>Bacillota</taxon>
        <taxon>Bacilli</taxon>
        <taxon>Lactobacillales</taxon>
        <taxon>Streptococcaceae</taxon>
        <taxon>Streptococcus</taxon>
    </lineage>
</organism>
<evidence type="ECO:0000313" key="2">
    <source>
        <dbReference type="EMBL" id="KIS16766.1"/>
    </source>
</evidence>
<comment type="caution">
    <text evidence="2">The sequence shown here is derived from an EMBL/GenBank/DDBJ whole genome shotgun (WGS) entry which is preliminary data.</text>
</comment>
<dbReference type="Proteomes" id="UP000032278">
    <property type="component" value="Unassembled WGS sequence"/>
</dbReference>
<accession>A0AAW3GKD4</accession>